<keyword evidence="5 7" id="KW-1133">Transmembrane helix</keyword>
<dbReference type="Proteomes" id="UP000179686">
    <property type="component" value="Unassembled WGS sequence"/>
</dbReference>
<gene>
    <name evidence="9" type="ORF">A3J61_00420</name>
</gene>
<evidence type="ECO:0000313" key="9">
    <source>
        <dbReference type="EMBL" id="OGI72175.1"/>
    </source>
</evidence>
<dbReference type="InterPro" id="IPR049177">
    <property type="entry name" value="MgtC_SapB_SrpB_YhiD_N"/>
</dbReference>
<evidence type="ECO:0000256" key="5">
    <source>
        <dbReference type="ARBA" id="ARBA00022989"/>
    </source>
</evidence>
<evidence type="ECO:0000256" key="6">
    <source>
        <dbReference type="ARBA" id="ARBA00023136"/>
    </source>
</evidence>
<dbReference type="PRINTS" id="PR01837">
    <property type="entry name" value="MGTCSAPBPROT"/>
</dbReference>
<protein>
    <recommendedName>
        <fullName evidence="8">MgtC/SapB/SrpB/YhiD N-terminal domain-containing protein</fullName>
    </recommendedName>
</protein>
<dbReference type="EMBL" id="MFUC01000010">
    <property type="protein sequence ID" value="OGI72175.1"/>
    <property type="molecule type" value="Genomic_DNA"/>
</dbReference>
<keyword evidence="6 7" id="KW-0472">Membrane</keyword>
<keyword evidence="4 7" id="KW-0812">Transmembrane</keyword>
<dbReference type="PANTHER" id="PTHR33778:SF1">
    <property type="entry name" value="MAGNESIUM TRANSPORTER YHID-RELATED"/>
    <property type="match status" value="1"/>
</dbReference>
<feature type="transmembrane region" description="Helical" evidence="7">
    <location>
        <begin position="14"/>
        <end position="33"/>
    </location>
</feature>
<proteinExistence type="inferred from homology"/>
<comment type="subcellular location">
    <subcellularLocation>
        <location evidence="1">Cell membrane</location>
        <topology evidence="1">Multi-pass membrane protein</topology>
    </subcellularLocation>
</comment>
<dbReference type="InterPro" id="IPR003416">
    <property type="entry name" value="MgtC/SapB/SrpB/YhiD_fam"/>
</dbReference>
<reference evidence="9 10" key="1">
    <citation type="journal article" date="2016" name="Nat. Commun.">
        <title>Thousands of microbial genomes shed light on interconnected biogeochemical processes in an aquifer system.</title>
        <authorList>
            <person name="Anantharaman K."/>
            <person name="Brown C.T."/>
            <person name="Hug L.A."/>
            <person name="Sharon I."/>
            <person name="Castelle C.J."/>
            <person name="Probst A.J."/>
            <person name="Thomas B.C."/>
            <person name="Singh A."/>
            <person name="Wilkins M.J."/>
            <person name="Karaoz U."/>
            <person name="Brodie E.L."/>
            <person name="Williams K.H."/>
            <person name="Hubbard S.S."/>
            <person name="Banfield J.F."/>
        </authorList>
    </citation>
    <scope>NUCLEOTIDE SEQUENCE [LARGE SCALE GENOMIC DNA]</scope>
</reference>
<organism evidence="9 10">
    <name type="scientific">Candidatus Nomurabacteria bacterium RIFCSPHIGHO2_02_FULL_38_15</name>
    <dbReference type="NCBI Taxonomy" id="1801752"/>
    <lineage>
        <taxon>Bacteria</taxon>
        <taxon>Candidatus Nomuraibacteriota</taxon>
    </lineage>
</organism>
<evidence type="ECO:0000256" key="2">
    <source>
        <dbReference type="ARBA" id="ARBA00009298"/>
    </source>
</evidence>
<dbReference type="AlphaFoldDB" id="A0A1F6VRV5"/>
<feature type="transmembrane region" description="Helical" evidence="7">
    <location>
        <begin position="125"/>
        <end position="145"/>
    </location>
</feature>
<feature type="domain" description="MgtC/SapB/SrpB/YhiD N-terminal" evidence="8">
    <location>
        <begin position="20"/>
        <end position="147"/>
    </location>
</feature>
<dbReference type="STRING" id="1801752.A3J61_00420"/>
<sequence length="169" mass="18224">MTDLFANILSSETLLIGARLGVAMILGMIIGAERILAHKTAGMRTYALVSMGSALFIIISLIITSRYENVTVFDPMRLAAQIVSAAGFICAGLVIVRKDGIVGLTSSAGLWVSVGIGMASGFGLYNVAIIATILTLFIFVVLWFVEKSLQKTKLYEMIQTNEIKTLDEE</sequence>
<evidence type="ECO:0000313" key="10">
    <source>
        <dbReference type="Proteomes" id="UP000179686"/>
    </source>
</evidence>
<evidence type="ECO:0000259" key="8">
    <source>
        <dbReference type="Pfam" id="PF02308"/>
    </source>
</evidence>
<evidence type="ECO:0000256" key="1">
    <source>
        <dbReference type="ARBA" id="ARBA00004651"/>
    </source>
</evidence>
<dbReference type="PANTHER" id="PTHR33778">
    <property type="entry name" value="PROTEIN MGTC"/>
    <property type="match status" value="1"/>
</dbReference>
<keyword evidence="3" id="KW-1003">Cell membrane</keyword>
<feature type="transmembrane region" description="Helical" evidence="7">
    <location>
        <begin position="101"/>
        <end position="119"/>
    </location>
</feature>
<dbReference type="GO" id="GO:0005886">
    <property type="term" value="C:plasma membrane"/>
    <property type="evidence" value="ECO:0007669"/>
    <property type="project" value="UniProtKB-SubCell"/>
</dbReference>
<evidence type="ECO:0000256" key="7">
    <source>
        <dbReference type="SAM" id="Phobius"/>
    </source>
</evidence>
<dbReference type="Pfam" id="PF02308">
    <property type="entry name" value="MgtC"/>
    <property type="match status" value="1"/>
</dbReference>
<feature type="transmembrane region" description="Helical" evidence="7">
    <location>
        <begin position="76"/>
        <end position="96"/>
    </location>
</feature>
<accession>A0A1F6VRV5</accession>
<evidence type="ECO:0000256" key="4">
    <source>
        <dbReference type="ARBA" id="ARBA00022692"/>
    </source>
</evidence>
<evidence type="ECO:0000256" key="3">
    <source>
        <dbReference type="ARBA" id="ARBA00022475"/>
    </source>
</evidence>
<name>A0A1F6VRV5_9BACT</name>
<comment type="caution">
    <text evidence="9">The sequence shown here is derived from an EMBL/GenBank/DDBJ whole genome shotgun (WGS) entry which is preliminary data.</text>
</comment>
<comment type="similarity">
    <text evidence="2">Belongs to the MgtC/SapB family.</text>
</comment>
<feature type="transmembrane region" description="Helical" evidence="7">
    <location>
        <begin position="45"/>
        <end position="64"/>
    </location>
</feature>